<dbReference type="InterPro" id="IPR003016">
    <property type="entry name" value="2-oxoA_DH_lipoyl-BS"/>
</dbReference>
<dbReference type="FunFam" id="2.40.50.100:FF:000010">
    <property type="entry name" value="Acetyltransferase component of pyruvate dehydrogenase complex"/>
    <property type="match status" value="1"/>
</dbReference>
<evidence type="ECO:0000256" key="2">
    <source>
        <dbReference type="ARBA" id="ARBA00022823"/>
    </source>
</evidence>
<reference evidence="5" key="1">
    <citation type="submission" date="2018-05" db="EMBL/GenBank/DDBJ databases">
        <authorList>
            <person name="Lanie J.A."/>
            <person name="Ng W.-L."/>
            <person name="Kazmierczak K.M."/>
            <person name="Andrzejewski T.M."/>
            <person name="Davidsen T.M."/>
            <person name="Wayne K.J."/>
            <person name="Tettelin H."/>
            <person name="Glass J.I."/>
            <person name="Rusch D."/>
            <person name="Podicherti R."/>
            <person name="Tsui H.-C.T."/>
            <person name="Winkler M.E."/>
        </authorList>
    </citation>
    <scope>NUCLEOTIDE SEQUENCE</scope>
</reference>
<dbReference type="InterPro" id="IPR036625">
    <property type="entry name" value="E3-bd_dom_sf"/>
</dbReference>
<feature type="domain" description="Peripheral subunit-binding (PSBD)" evidence="4">
    <location>
        <begin position="124"/>
        <end position="161"/>
    </location>
</feature>
<keyword evidence="2" id="KW-0450">Lipoyl</keyword>
<dbReference type="Gene3D" id="2.40.50.100">
    <property type="match status" value="1"/>
</dbReference>
<feature type="domain" description="Lipoyl-binding" evidence="3">
    <location>
        <begin position="2"/>
        <end position="78"/>
    </location>
</feature>
<sequence>MTVKIPMPALSPTMTEGTLTKWLIKVGDQVKAGDVLAEIETDKATMEVEAVDEGKVAKLIVEEGTSNIPVNSTIAILDGDDKDQNEGDQDQTKDTVGKIKKKEILDNNVVKKSSFEKKLGKKIIASPYAKSLAKKDKLTLDNIIGSGPGGRVIKRDLKNQKTSQPSIKTSQENISAPSSMRKIIADRTTKAKQTVPHFYLTIESKVDKLLQLRKKINENFGTKISINDMLVKALALAQMENPLTNVSWVEGQVIKYSSVDVSIAVALKEGLITPIVKNADKKGLIEISKEIKELVNKAKTGKLQPDEYTGGTISISNLGMFGIMEFSAIINPPQSSILAVGTIKKIPGVIEEEIRPISVLKSTLSADHRVLDGAVAGKLLKDFHELIEDPFDLWLKSSDMEII</sequence>
<name>A0A381RSL2_9ZZZZ</name>
<dbReference type="PANTHER" id="PTHR23151">
    <property type="entry name" value="DIHYDROLIPOAMIDE ACETYL/SUCCINYL-TRANSFERASE-RELATED"/>
    <property type="match status" value="1"/>
</dbReference>
<dbReference type="SUPFAM" id="SSF47005">
    <property type="entry name" value="Peripheral subunit-binding domain of 2-oxo acid dehydrogenase complex"/>
    <property type="match status" value="1"/>
</dbReference>
<dbReference type="InterPro" id="IPR004167">
    <property type="entry name" value="PSBD"/>
</dbReference>
<evidence type="ECO:0000313" key="5">
    <source>
        <dbReference type="EMBL" id="SUZ91873.1"/>
    </source>
</evidence>
<dbReference type="Gene3D" id="3.30.559.10">
    <property type="entry name" value="Chloramphenicol acetyltransferase-like domain"/>
    <property type="match status" value="1"/>
</dbReference>
<evidence type="ECO:0000259" key="4">
    <source>
        <dbReference type="PROSITE" id="PS51826"/>
    </source>
</evidence>
<dbReference type="Pfam" id="PF02817">
    <property type="entry name" value="E3_binding"/>
    <property type="match status" value="1"/>
</dbReference>
<dbReference type="InterPro" id="IPR011053">
    <property type="entry name" value="Single_hybrid_motif"/>
</dbReference>
<dbReference type="PROSITE" id="PS50968">
    <property type="entry name" value="BIOTINYL_LIPOYL"/>
    <property type="match status" value="1"/>
</dbReference>
<dbReference type="PANTHER" id="PTHR23151:SF90">
    <property type="entry name" value="DIHYDROLIPOYLLYSINE-RESIDUE ACETYLTRANSFERASE COMPONENT OF PYRUVATE DEHYDROGENASE COMPLEX, MITOCHONDRIAL-RELATED"/>
    <property type="match status" value="1"/>
</dbReference>
<proteinExistence type="inferred from homology"/>
<dbReference type="Pfam" id="PF00364">
    <property type="entry name" value="Biotin_lipoyl"/>
    <property type="match status" value="1"/>
</dbReference>
<dbReference type="AlphaFoldDB" id="A0A381RSL2"/>
<dbReference type="InterPro" id="IPR045257">
    <property type="entry name" value="E2/Pdx1"/>
</dbReference>
<dbReference type="Pfam" id="PF00198">
    <property type="entry name" value="2-oxoacid_dh"/>
    <property type="match status" value="1"/>
</dbReference>
<gene>
    <name evidence="5" type="ORF">METZ01_LOCUS44727</name>
</gene>
<dbReference type="EMBL" id="UINC01002012">
    <property type="protein sequence ID" value="SUZ91873.1"/>
    <property type="molecule type" value="Genomic_DNA"/>
</dbReference>
<protein>
    <recommendedName>
        <fullName evidence="6">Dihydrolipoyllysine-residue acetyltransferase</fullName>
    </recommendedName>
</protein>
<dbReference type="CDD" id="cd06849">
    <property type="entry name" value="lipoyl_domain"/>
    <property type="match status" value="1"/>
</dbReference>
<comment type="similarity">
    <text evidence="1">Belongs to the 2-oxoacid dehydrogenase family.</text>
</comment>
<dbReference type="InterPro" id="IPR001078">
    <property type="entry name" value="2-oxoacid_DH_actylTfrase"/>
</dbReference>
<dbReference type="GO" id="GO:0045254">
    <property type="term" value="C:pyruvate dehydrogenase complex"/>
    <property type="evidence" value="ECO:0007669"/>
    <property type="project" value="InterPro"/>
</dbReference>
<dbReference type="SUPFAM" id="SSF51230">
    <property type="entry name" value="Single hybrid motif"/>
    <property type="match status" value="1"/>
</dbReference>
<dbReference type="InterPro" id="IPR000089">
    <property type="entry name" value="Biotin_lipoyl"/>
</dbReference>
<evidence type="ECO:0000259" key="3">
    <source>
        <dbReference type="PROSITE" id="PS50968"/>
    </source>
</evidence>
<dbReference type="GO" id="GO:0016746">
    <property type="term" value="F:acyltransferase activity"/>
    <property type="evidence" value="ECO:0007669"/>
    <property type="project" value="InterPro"/>
</dbReference>
<dbReference type="PROSITE" id="PS00189">
    <property type="entry name" value="LIPOYL"/>
    <property type="match status" value="1"/>
</dbReference>
<dbReference type="PROSITE" id="PS51826">
    <property type="entry name" value="PSBD"/>
    <property type="match status" value="1"/>
</dbReference>
<dbReference type="InterPro" id="IPR023213">
    <property type="entry name" value="CAT-like_dom_sf"/>
</dbReference>
<evidence type="ECO:0000256" key="1">
    <source>
        <dbReference type="ARBA" id="ARBA00007317"/>
    </source>
</evidence>
<organism evidence="5">
    <name type="scientific">marine metagenome</name>
    <dbReference type="NCBI Taxonomy" id="408172"/>
    <lineage>
        <taxon>unclassified sequences</taxon>
        <taxon>metagenomes</taxon>
        <taxon>ecological metagenomes</taxon>
    </lineage>
</organism>
<evidence type="ECO:0008006" key="6">
    <source>
        <dbReference type="Google" id="ProtNLM"/>
    </source>
</evidence>
<dbReference type="GO" id="GO:0006086">
    <property type="term" value="P:pyruvate decarboxylation to acetyl-CoA"/>
    <property type="evidence" value="ECO:0007669"/>
    <property type="project" value="InterPro"/>
</dbReference>
<dbReference type="Gene3D" id="4.10.320.10">
    <property type="entry name" value="E3-binding domain"/>
    <property type="match status" value="1"/>
</dbReference>
<accession>A0A381RSL2</accession>
<dbReference type="SUPFAM" id="SSF52777">
    <property type="entry name" value="CoA-dependent acyltransferases"/>
    <property type="match status" value="1"/>
</dbReference>